<proteinExistence type="predicted"/>
<dbReference type="EMBL" id="CP098400">
    <property type="protein sequence ID" value="URW80087.1"/>
    <property type="molecule type" value="Genomic_DNA"/>
</dbReference>
<name>A0A9J6ZR34_9BACT</name>
<dbReference type="AlphaFoldDB" id="A0A9J6ZR34"/>
<keyword evidence="2" id="KW-1185">Reference proteome</keyword>
<accession>A0A9J6ZR34</accession>
<reference evidence="1" key="2">
    <citation type="submission" date="2022-06" db="EMBL/GenBank/DDBJ databases">
        <title>Xiashengella guii gen. nov. sp. nov., a bacterium isolated form anaerobic digestion tank.</title>
        <authorList>
            <person name="Huang H."/>
        </authorList>
    </citation>
    <scope>NUCLEOTIDE SEQUENCE</scope>
    <source>
        <strain evidence="1">Ai-910</strain>
    </source>
</reference>
<reference evidence="1" key="1">
    <citation type="submission" date="2022-05" db="EMBL/GenBank/DDBJ databases">
        <authorList>
            <person name="Sun X."/>
        </authorList>
    </citation>
    <scope>NUCLEOTIDE SEQUENCE</scope>
    <source>
        <strain evidence="1">Ai-910</strain>
    </source>
</reference>
<dbReference type="Proteomes" id="UP001056426">
    <property type="component" value="Chromosome"/>
</dbReference>
<dbReference type="KEGG" id="alkq:M9189_01770"/>
<protein>
    <submittedName>
        <fullName evidence="1">Uncharacterized protein</fullName>
    </submittedName>
</protein>
<sequence length="117" mass="13992">MSMEYSEDKWNETVLRVSKHFKVTAEFDFMLFVIGIQDLGKGFTQYSRDEKWDLINLGKCRLLTRLGYLKEVGRDNEDWPEFEEVKKVKSLSPTFQKRLLKQAMIEYFDEVLEPLKE</sequence>
<evidence type="ECO:0000313" key="2">
    <source>
        <dbReference type="Proteomes" id="UP001056426"/>
    </source>
</evidence>
<evidence type="ECO:0000313" key="1">
    <source>
        <dbReference type="EMBL" id="URW80087.1"/>
    </source>
</evidence>
<dbReference type="RefSeq" id="WP_250724202.1">
    <property type="nucleotide sequence ID" value="NZ_CP098400.1"/>
</dbReference>
<gene>
    <name evidence="1" type="ORF">M9189_01770</name>
</gene>
<organism evidence="1 2">
    <name type="scientific">Xiashengella succiniciproducens</name>
    <dbReference type="NCBI Taxonomy" id="2949635"/>
    <lineage>
        <taxon>Bacteria</taxon>
        <taxon>Pseudomonadati</taxon>
        <taxon>Bacteroidota</taxon>
        <taxon>Bacteroidia</taxon>
        <taxon>Marinilabiliales</taxon>
        <taxon>Marinilabiliaceae</taxon>
        <taxon>Xiashengella</taxon>
    </lineage>
</organism>